<dbReference type="Proteomes" id="UP000224634">
    <property type="component" value="Unassembled WGS sequence"/>
</dbReference>
<evidence type="ECO:0000259" key="2">
    <source>
        <dbReference type="Pfam" id="PF24054"/>
    </source>
</evidence>
<feature type="compositionally biased region" description="Polar residues" evidence="1">
    <location>
        <begin position="1011"/>
        <end position="1024"/>
    </location>
</feature>
<feature type="region of interest" description="Disordered" evidence="1">
    <location>
        <begin position="550"/>
        <end position="594"/>
    </location>
</feature>
<dbReference type="OrthoDB" id="3365616at2759"/>
<feature type="domain" description="DUF7357" evidence="2">
    <location>
        <begin position="1"/>
        <end position="181"/>
    </location>
</feature>
<feature type="region of interest" description="Disordered" evidence="1">
    <location>
        <begin position="643"/>
        <end position="662"/>
    </location>
</feature>
<feature type="compositionally biased region" description="Polar residues" evidence="1">
    <location>
        <begin position="507"/>
        <end position="517"/>
    </location>
</feature>
<feature type="region of interest" description="Disordered" evidence="1">
    <location>
        <begin position="919"/>
        <end position="1024"/>
    </location>
</feature>
<feature type="compositionally biased region" description="Basic residues" evidence="1">
    <location>
        <begin position="1263"/>
        <end position="1273"/>
    </location>
</feature>
<evidence type="ECO:0000256" key="1">
    <source>
        <dbReference type="SAM" id="MobiDB-lite"/>
    </source>
</evidence>
<feature type="region of interest" description="Disordered" evidence="1">
    <location>
        <begin position="691"/>
        <end position="751"/>
    </location>
</feature>
<feature type="region of interest" description="Disordered" evidence="1">
    <location>
        <begin position="1049"/>
        <end position="1273"/>
    </location>
</feature>
<feature type="compositionally biased region" description="Polar residues" evidence="1">
    <location>
        <begin position="1052"/>
        <end position="1083"/>
    </location>
</feature>
<feature type="compositionally biased region" description="Basic residues" evidence="1">
    <location>
        <begin position="651"/>
        <end position="660"/>
    </location>
</feature>
<gene>
    <name evidence="3" type="ORF">AJ80_05889</name>
</gene>
<accession>A0A2B7Y073</accession>
<feature type="compositionally biased region" description="Low complexity" evidence="1">
    <location>
        <begin position="371"/>
        <end position="400"/>
    </location>
</feature>
<reference evidence="3 4" key="1">
    <citation type="submission" date="2017-10" db="EMBL/GenBank/DDBJ databases">
        <title>Comparative genomics in systemic dimorphic fungi from Ajellomycetaceae.</title>
        <authorList>
            <person name="Munoz J.F."/>
            <person name="Mcewen J.G."/>
            <person name="Clay O.K."/>
            <person name="Cuomo C.A."/>
        </authorList>
    </citation>
    <scope>NUCLEOTIDE SEQUENCE [LARGE SCALE GENOMIC DNA]</scope>
    <source>
        <strain evidence="3 4">UAMH7299</strain>
    </source>
</reference>
<evidence type="ECO:0000313" key="4">
    <source>
        <dbReference type="Proteomes" id="UP000224634"/>
    </source>
</evidence>
<dbReference type="InterPro" id="IPR055781">
    <property type="entry name" value="DUF7357"/>
</dbReference>
<feature type="region of interest" description="Disordered" evidence="1">
    <location>
        <begin position="197"/>
        <end position="523"/>
    </location>
</feature>
<feature type="compositionally biased region" description="Polar residues" evidence="1">
    <location>
        <begin position="919"/>
        <end position="937"/>
    </location>
</feature>
<feature type="compositionally biased region" description="Basic and acidic residues" evidence="1">
    <location>
        <begin position="558"/>
        <end position="571"/>
    </location>
</feature>
<feature type="compositionally biased region" description="Polar residues" evidence="1">
    <location>
        <begin position="1202"/>
        <end position="1222"/>
    </location>
</feature>
<keyword evidence="4" id="KW-1185">Reference proteome</keyword>
<feature type="compositionally biased region" description="Polar residues" evidence="1">
    <location>
        <begin position="1152"/>
        <end position="1162"/>
    </location>
</feature>
<protein>
    <recommendedName>
        <fullName evidence="2">DUF7357 domain-containing protein</fullName>
    </recommendedName>
</protein>
<feature type="compositionally biased region" description="Acidic residues" evidence="1">
    <location>
        <begin position="356"/>
        <end position="370"/>
    </location>
</feature>
<comment type="caution">
    <text evidence="3">The sequence shown here is derived from an EMBL/GenBank/DDBJ whole genome shotgun (WGS) entry which is preliminary data.</text>
</comment>
<feature type="compositionally biased region" description="Acidic residues" evidence="1">
    <location>
        <begin position="200"/>
        <end position="227"/>
    </location>
</feature>
<feature type="compositionally biased region" description="Basic residues" evidence="1">
    <location>
        <begin position="420"/>
        <end position="438"/>
    </location>
</feature>
<evidence type="ECO:0000313" key="3">
    <source>
        <dbReference type="EMBL" id="PGH14569.1"/>
    </source>
</evidence>
<proteinExistence type="predicted"/>
<dbReference type="STRING" id="1447883.A0A2B7Y073"/>
<feature type="compositionally biased region" description="Polar residues" evidence="1">
    <location>
        <begin position="1094"/>
        <end position="1104"/>
    </location>
</feature>
<organism evidence="3 4">
    <name type="scientific">Polytolypa hystricis (strain UAMH7299)</name>
    <dbReference type="NCBI Taxonomy" id="1447883"/>
    <lineage>
        <taxon>Eukaryota</taxon>
        <taxon>Fungi</taxon>
        <taxon>Dikarya</taxon>
        <taxon>Ascomycota</taxon>
        <taxon>Pezizomycotina</taxon>
        <taxon>Eurotiomycetes</taxon>
        <taxon>Eurotiomycetidae</taxon>
        <taxon>Onygenales</taxon>
        <taxon>Onygenales incertae sedis</taxon>
        <taxon>Polytolypa</taxon>
    </lineage>
</organism>
<dbReference type="EMBL" id="PDNA01000092">
    <property type="protein sequence ID" value="PGH14569.1"/>
    <property type="molecule type" value="Genomic_DNA"/>
</dbReference>
<dbReference type="AlphaFoldDB" id="A0A2B7Y073"/>
<dbReference type="Pfam" id="PF24054">
    <property type="entry name" value="DUF7357"/>
    <property type="match status" value="1"/>
</dbReference>
<feature type="compositionally biased region" description="Basic residues" evidence="1">
    <location>
        <begin position="1230"/>
        <end position="1241"/>
    </location>
</feature>
<feature type="compositionally biased region" description="Basic and acidic residues" evidence="1">
    <location>
        <begin position="478"/>
        <end position="500"/>
    </location>
</feature>
<name>A0A2B7Y073_POLH7</name>
<feature type="compositionally biased region" description="Basic and acidic residues" evidence="1">
    <location>
        <begin position="708"/>
        <end position="739"/>
    </location>
</feature>
<sequence length="1273" mass="139254">MRLHLIIQRHGLPVTRVLWTTSAGPISNPTSAASSFTVSSSTLTSTRAPNACFALSTPAATAGSGGCTIAQLLEDVNEVIPLETQMEEDCQPGDGQWGLEDYTVEVNGFECLHFMEIDGLLRDGDEAVIRALQINDLMARRLTGRHQISADGKHLIDGVPFGRPYFRRSVTSRPPITIPPRKKRRLNFGGWEVARLPLNEAEDEDDDSDSDYQVDEEDEEMEEEDIREDSAGKELVLIEAQDDTEDVAESSIGRRRKRKSLPIDARHAQPLPNMDETKSHESIVRPPVDASADQVQPKEGTSPQQQLKTRKPLPETKSTSPKRTKSVSFEQLAASSSSDQSADDETSESASVSSSDADESSDSDESDSESLSDLSDSSDSDSSLTSSSSGSENSESVAASPEPITEVKIAQPIVNPPGKGSRRTKNSNRRAKLRRRLAKMKEAGVLSSEADFDDLRAWDQLNGNKYLPDTNDDSAASQDERADEQLEFEKKRERLLRDLESGGVDITPSSTNNNNHNEGAVADDLKETISDSLKRPAKLDIASSKRLISGSLGVNVPKTKEDEESTREKLASKGHVPKQAPKPTSTDEPAVNGDSYDIGFVEDWGEKINLQATECVYEDVKLTQPPFPFVQRWDREAQAVIKEFRGDQQPRGKKRKRKTRIPIDYHEEEYEESFNDLNGDDIQLDYGDDTMEITTNNNASASNSGDYSNDKSTCDLSKVDVHISSSDRSRSEESRDDLPKLPNDVSSLPDATESDLNVGAIVAFKQLDVSKATNWQPQVSQYLTAVVEQVLDDSTVVVRLVERDREPVRNETDEESGVRLYSKFEMPGYDDQDEDDGVRELRYDEMMEPKLLRSAVADSSVDIVEETQNVALPRISDNSGDEGNKTTIHIATFPIRKEVSQLMRDVGFRSEIDSGLSFPDNNNNIILNTDATPSPIANSDGENDEADSPIIKSPTFAGFPSSLHAEVTVSPTSDDLKPRKSRTLPASPAAAAEEPDSRGGPVSCGLGTDLVTESSPGANVATSKLPQASDNCLHYIDDSTALFEELLRDPPSRSSSALGTSPPFNQQNEPETSQLESLLSTIPPSVEENRQPDNRPTSRASSVVPNPFYEIDGGPDLTPTRHPVASTAPARTTAADKADSPPIRKKRKVLSSPRQRSTSPLINDSHDTKIGLSVGQEAELESSYRPGSSSQIPEGSYVVDLTVSSEPESPGNSDGDYATSQGLPRGPGWVRKRKSAARVRTRSAAGQSNNVEIEEAESDTQRSRRKGLRRSNI</sequence>